<reference evidence="2 3" key="1">
    <citation type="submission" date="2019-07" db="EMBL/GenBank/DDBJ databases">
        <authorList>
            <person name="Jastrzebski P J."/>
            <person name="Paukszto L."/>
            <person name="Jastrzebski P J."/>
        </authorList>
    </citation>
    <scope>NUCLEOTIDE SEQUENCE [LARGE SCALE GENOMIC DNA]</scope>
    <source>
        <strain evidence="2 3">WMS-il1</strain>
    </source>
</reference>
<dbReference type="AlphaFoldDB" id="A0A564YKD5"/>
<keyword evidence="3" id="KW-1185">Reference proteome</keyword>
<organism evidence="2 3">
    <name type="scientific">Hymenolepis diminuta</name>
    <name type="common">Rat tapeworm</name>
    <dbReference type="NCBI Taxonomy" id="6216"/>
    <lineage>
        <taxon>Eukaryota</taxon>
        <taxon>Metazoa</taxon>
        <taxon>Spiralia</taxon>
        <taxon>Lophotrochozoa</taxon>
        <taxon>Platyhelminthes</taxon>
        <taxon>Cestoda</taxon>
        <taxon>Eucestoda</taxon>
        <taxon>Cyclophyllidea</taxon>
        <taxon>Hymenolepididae</taxon>
        <taxon>Hymenolepis</taxon>
    </lineage>
</organism>
<dbReference type="Proteomes" id="UP000321570">
    <property type="component" value="Unassembled WGS sequence"/>
</dbReference>
<dbReference type="EMBL" id="CABIJS010000233">
    <property type="protein sequence ID" value="VUZ47409.1"/>
    <property type="molecule type" value="Genomic_DNA"/>
</dbReference>
<feature type="region of interest" description="Disordered" evidence="1">
    <location>
        <begin position="19"/>
        <end position="40"/>
    </location>
</feature>
<gene>
    <name evidence="2" type="ORF">WMSIL1_LOCUS6906</name>
</gene>
<protein>
    <submittedName>
        <fullName evidence="2">Uncharacterized protein</fullName>
    </submittedName>
</protein>
<evidence type="ECO:0000313" key="3">
    <source>
        <dbReference type="Proteomes" id="UP000321570"/>
    </source>
</evidence>
<proteinExistence type="predicted"/>
<accession>A0A564YKD5</accession>
<evidence type="ECO:0000256" key="1">
    <source>
        <dbReference type="SAM" id="MobiDB-lite"/>
    </source>
</evidence>
<name>A0A564YKD5_HYMDI</name>
<evidence type="ECO:0000313" key="2">
    <source>
        <dbReference type="EMBL" id="VUZ47409.1"/>
    </source>
</evidence>
<sequence length="49" mass="5375">MLSVPSFYFIKPSASVEIPGDATGEDGTKSALKLNHDPKSGKFFEPRYN</sequence>